<dbReference type="SMART" id="SM00472">
    <property type="entry name" value="MIR"/>
    <property type="match status" value="2"/>
</dbReference>
<proteinExistence type="predicted"/>
<evidence type="ECO:0000313" key="14">
    <source>
        <dbReference type="Proteomes" id="UP000243579"/>
    </source>
</evidence>
<organism evidence="13 14">
    <name type="scientific">Achlya hypogyna</name>
    <name type="common">Oomycete</name>
    <name type="synonym">Protoachlya hypogyna</name>
    <dbReference type="NCBI Taxonomy" id="1202772"/>
    <lineage>
        <taxon>Eukaryota</taxon>
        <taxon>Sar</taxon>
        <taxon>Stramenopiles</taxon>
        <taxon>Oomycota</taxon>
        <taxon>Saprolegniomycetes</taxon>
        <taxon>Saprolegniales</taxon>
        <taxon>Achlyaceae</taxon>
        <taxon>Achlya</taxon>
    </lineage>
</organism>
<keyword evidence="7 11" id="KW-0472">Membrane</keyword>
<dbReference type="STRING" id="1202772.A0A1V9Y6E0"/>
<keyword evidence="13" id="KW-0675">Receptor</keyword>
<feature type="transmembrane region" description="Helical" evidence="11">
    <location>
        <begin position="2566"/>
        <end position="2595"/>
    </location>
</feature>
<sequence>MQRFKSKRERNLNVDASLAAAVTVDSPLSSPVRKESNRSSAPPTPLSPGSNGLLSPRTLPASLDRAPPEYVNAKNTGGFLVYGMVVTCLSMDRGGFLASDGFITTQVRLEALLQSLKTTLDLIDQQLSDPGSLRDVQLVGCHTKNCLFEVVPKMAYEATTLYQQTKPRDSTDAMAPSVGFSDAFSDLKFKSDSEQRLNTNVYQKLHGTRVKYGQTIQLRHIKSGKYVSFCDANERDSVEWRLVPYDHSEKETATAQEFESDAGRGLRSGLCIRLVHLESNAWLSAQNDVVHLQGESAASPDSTDTTSPLLSSETLWEVEKSCFLEGGLLHWVDAVCLRHVVTGNYLHLEPTPTGYHVVADPKPQSFLLRPTTLVNSRYPIMPLSAVLLQHAKTSTYLHTRTGTHLHIPGMPPSLVVHGTVDTSLEPHDEDAFKVVPVAQAELQDTLRLVAYRRLCDQFIECFQGPGEATPRLEHVEEVLDQLNTFTFHDAQTPDQVLRLRQSLLHRHQFVLLLTRMLQAPLQPYGGPFSIEYVCRFQLDDAPREEPRSQGNYLPPLIRDTNSAPPPPVLIDMSLAARFQWPPAVMAALHRVLCAINILLFRIFYSSKTSDTSACRHAMPVLLQLLGHGFKASVPLSYLIQEKFHVSESFASFSAIVRNFLDLIKAQGQEVRYLQFLVVLCSANGHAVPKVQEKICELLFNPVHGYTEAVLVPTRATATGIEVLVAADEWIGLGTLYTDYYEQHTHSSLAPYFYGLLQLYCALCTDRNYTCIRCLETSFPRASLLACVQDNRLSRSIRAVLLNLLVVLHLDCEPQIPVAAPNLTRIWKDVLSAKDHVPVATDSMYAREDWSFFVELKRLVLGYLQKRQGILIITEAPQNDLTLAMVRLCKKMVEFGLFTTVEELSGLVHELVRLLDSRTDYWYRSSCKSLRDLSDAPVAPAVVTPAFFHRSSESTRFDLKAQNAIIQQAEGDATALDAVIRRESVDRQFSDNQKRRVPAKVEFPSGRRLTVSAPKAKITAAKEPPIKAKFKSADLTHIIMDIKDNICGILLHVDSLRVDSQISTVLMTLATEPPTKATAPRWRRHAAKPEAMSMLARAMFESPRLDCRYTLSVLAHRSLDTILLQTLMYEHPPLVSKALELLMQQFNQHEHVLKTLSNVLLLVNDETVSIYGKLQEDVQQLRRMAETTEVWMDLTSQDDFDVTTAVTRLLASFTALLQSSDPLLPPKEPPIMTTSTRIASIIEARTRRHSCTGSLDSQLGLLASHADCESDKRGETTRVEVRRLLRNLSAMQTVVGLLRDGNHFFKCHFPSILGDASRAASPLAHAPSTFGRAEQQQALRAVFVESMRFLNAFGHASLTNKSLLTEHAVLFIDLIEELDEAQAVLTTVFGTDPALAKCVPVRVLRHFLDLWRAELHAYGSAKPRYLHALDDFVYCAAEPIPENQIVVLTEIVKSENTQSYIKLLGVAAEPLLDLICSAKHTWTPDAMLLVTYHVDLLHVLASCAVGSDMRHKDICASILPFPTALRLVASSAEACISSLHEHTWLGDLSMALLRYLYEVHLTSEALQWPQQPIGAHRQVATALAGLLAEYTFNHVCNLQQIDAAALLPPLPHVLCEGGRMWVDVAAPSYVSMVVPGVQKDYYCTMVLTLVVPALHVCLADVSVPAPTLGLLYQTMYVLLHTSLTAATFAPVRAPDQNALLATVRALDKLESAQNDPSALETLACEVSARPHRPFLGNNRVLRPVVLGDVSGQATVTALYAQLQHPDTAMPSPPRALLRPKEPLNVSQSSPTKLGPLRQVVTPPRVSLVSKQLSEAPQRWAPWLNPHEAFQRCWSYFVPAADTPLSETKWRLEPVPDVEDGTVLDAFLAQLRKDYVTQAAIISELHAMMQRILRLEEAFKEEAETMADVPHAYITFDDVVVKLIDHFKLLKSAKYAKMSVILLEVFCQLIKSLEPVKWHGMQQRLDKLGVTALVVNIVSSTTDATVFDRCIELGIALLDGMNAKVQENFHATWTATKTTTFFEQIKRRIDKAADEVKSVADTQHTEELPRLQSMVLRLQRQTRHARRLKEASPEVLEKQYSGIANVFRFLQLLCEGHYLAAQRYLLTQAGVGSINLVEATTSFLLEIYPSFNSTNVLLFKQLFDTITEYCQGPCPEAQECVANYKFISVVNELMVVASSLNTTALQHMRLLKGAIVVSLLSLIEGRTDNIIHDRLVTELNFDTIKDNLVDVHRYFEVQYEGVYDGNPECSTDPFLAMGFNVHILIQHLMEHQPGLAKTLFPTQPTSHLLVECSFSLLPYEAFTRWLKQSTDLDVPSSLEKKELAYATAYAFFDAKCARVEIVWHLDVRPHLMQIYFPVHPICCCITERSKRRLKGHVSFDPSTKLSAFYAQTSTLLHEMEYQSTLRQKYLLAALTAQTHRLQVLSFTLALVINLIVLVTLRADTAFAAPYPTWQSSGTDANSISALLTVLGTVQIVVCTIIFVLYAIHTVPLLITEGWHAEKRKLKNTLVGDAAYKHADVDAAESLQDVEDLLRLLGDRRLDDVQHTQHDRLRNGLLSVRFLLNDPLLLYYAVLVLIPTLGTFYHTPYFAFHVLDIINRSQELKNVLKAIVIPGKSLLLIFALYLLIVYIFAVLGFYYFRPDYTPEAATDPNATSRCHTLFLCFLSSFDQAFKSNGGLGGFLAPRSLGTDSLATGRFFFDNAYNIILLIILLNITFGIIIDTFATIRTSHKEREEELRDRCFICSIDGYTFDRLTKRGFEYHTHVEHNMWHYLYLFVHINKKDYTEYNGVELYLAMKMAKNDVSFFPNHRAMALEKLSPASAFVPTHEEEVIELKKPSSVPVTLGDSKRRASERIVDTKGKDAPHPTETSTARLERQLDALFEQQATLRERQKATEDIQRQVLATQQSIMALLSQATAVSPPKSQRKSEHFFPE</sequence>
<dbReference type="GO" id="GO:0012505">
    <property type="term" value="C:endomembrane system"/>
    <property type="evidence" value="ECO:0007669"/>
    <property type="project" value="UniProtKB-SubCell"/>
</dbReference>
<evidence type="ECO:0000313" key="13">
    <source>
        <dbReference type="EMBL" id="OQR81274.1"/>
    </source>
</evidence>
<keyword evidence="9" id="KW-0407">Ion channel</keyword>
<evidence type="ECO:0000256" key="1">
    <source>
        <dbReference type="ARBA" id="ARBA00004127"/>
    </source>
</evidence>
<evidence type="ECO:0000256" key="2">
    <source>
        <dbReference type="ARBA" id="ARBA00022448"/>
    </source>
</evidence>
<feature type="domain" description="MIR" evidence="12">
    <location>
        <begin position="207"/>
        <end position="261"/>
    </location>
</feature>
<feature type="compositionally biased region" description="Basic and acidic residues" evidence="10">
    <location>
        <begin position="2844"/>
        <end position="2863"/>
    </location>
</feature>
<dbReference type="OrthoDB" id="300855at2759"/>
<keyword evidence="4" id="KW-0677">Repeat</keyword>
<evidence type="ECO:0000256" key="4">
    <source>
        <dbReference type="ARBA" id="ARBA00022737"/>
    </source>
</evidence>
<evidence type="ECO:0000256" key="5">
    <source>
        <dbReference type="ARBA" id="ARBA00022989"/>
    </source>
</evidence>
<dbReference type="Pfam" id="PF08454">
    <property type="entry name" value="RIH_assoc"/>
    <property type="match status" value="1"/>
</dbReference>
<keyword evidence="8" id="KW-1071">Ligand-gated ion channel</keyword>
<evidence type="ECO:0000256" key="9">
    <source>
        <dbReference type="ARBA" id="ARBA00023303"/>
    </source>
</evidence>
<dbReference type="CDD" id="cd23280">
    <property type="entry name" value="beta-trefoil_MIR_itr-1-like"/>
    <property type="match status" value="1"/>
</dbReference>
<dbReference type="PROSITE" id="PS50919">
    <property type="entry name" value="MIR"/>
    <property type="match status" value="2"/>
</dbReference>
<evidence type="ECO:0000256" key="3">
    <source>
        <dbReference type="ARBA" id="ARBA00022692"/>
    </source>
</evidence>
<dbReference type="InterPro" id="IPR013662">
    <property type="entry name" value="RIH_assoc-dom"/>
</dbReference>
<feature type="transmembrane region" description="Helical" evidence="11">
    <location>
        <begin position="2700"/>
        <end position="2722"/>
    </location>
</feature>
<feature type="transmembrane region" description="Helical" evidence="11">
    <location>
        <begin position="2461"/>
        <end position="2485"/>
    </location>
</feature>
<dbReference type="GO" id="GO:0016020">
    <property type="term" value="C:membrane"/>
    <property type="evidence" value="ECO:0007669"/>
    <property type="project" value="InterPro"/>
</dbReference>
<dbReference type="Gene3D" id="2.80.10.50">
    <property type="match status" value="2"/>
</dbReference>
<dbReference type="Pfam" id="PF08709">
    <property type="entry name" value="Ins145_P3_rec"/>
    <property type="match status" value="1"/>
</dbReference>
<dbReference type="PANTHER" id="PTHR13715:SF99">
    <property type="entry name" value="INOSITOL 1,4,5-TRISPHOSPHATE RECEPTOR-LIKE PROTEIN A"/>
    <property type="match status" value="1"/>
</dbReference>
<dbReference type="Gene3D" id="1.10.287.70">
    <property type="match status" value="1"/>
</dbReference>
<evidence type="ECO:0000256" key="11">
    <source>
        <dbReference type="SAM" id="Phobius"/>
    </source>
</evidence>
<dbReference type="InterPro" id="IPR015925">
    <property type="entry name" value="Ryanodine_IP3_receptor"/>
</dbReference>
<dbReference type="Proteomes" id="UP000243579">
    <property type="component" value="Unassembled WGS sequence"/>
</dbReference>
<dbReference type="EMBL" id="JNBR01002825">
    <property type="protein sequence ID" value="OQR81274.1"/>
    <property type="molecule type" value="Genomic_DNA"/>
</dbReference>
<keyword evidence="3 11" id="KW-0812">Transmembrane</keyword>
<evidence type="ECO:0000256" key="6">
    <source>
        <dbReference type="ARBA" id="ARBA00023065"/>
    </source>
</evidence>
<evidence type="ECO:0000259" key="12">
    <source>
        <dbReference type="PROSITE" id="PS50919"/>
    </source>
</evidence>
<dbReference type="SUPFAM" id="SSF82109">
    <property type="entry name" value="MIR domain"/>
    <property type="match status" value="2"/>
</dbReference>
<keyword evidence="5 11" id="KW-1133">Transmembrane helix</keyword>
<evidence type="ECO:0000256" key="8">
    <source>
        <dbReference type="ARBA" id="ARBA00023286"/>
    </source>
</evidence>
<dbReference type="InterPro" id="IPR005821">
    <property type="entry name" value="Ion_trans_dom"/>
</dbReference>
<keyword evidence="14" id="KW-1185">Reference proteome</keyword>
<name>A0A1V9Y6E0_ACHHY</name>
<evidence type="ECO:0000256" key="7">
    <source>
        <dbReference type="ARBA" id="ARBA00023136"/>
    </source>
</evidence>
<protein>
    <submittedName>
        <fullName evidence="13">Ryanodine-inositol 1,4,5-triphosphate receptor Ca2 channel (RIR-CaC) family protein</fullName>
    </submittedName>
</protein>
<feature type="region of interest" description="Disordered" evidence="10">
    <location>
        <begin position="2840"/>
        <end position="2868"/>
    </location>
</feature>
<feature type="domain" description="MIR" evidence="12">
    <location>
        <begin position="263"/>
        <end position="321"/>
    </location>
</feature>
<reference evidence="13 14" key="1">
    <citation type="journal article" date="2014" name="Genome Biol. Evol.">
        <title>The secreted proteins of Achlya hypogyna and Thraustotheca clavata identify the ancestral oomycete secretome and reveal gene acquisitions by horizontal gene transfer.</title>
        <authorList>
            <person name="Misner I."/>
            <person name="Blouin N."/>
            <person name="Leonard G."/>
            <person name="Richards T.A."/>
            <person name="Lane C.E."/>
        </authorList>
    </citation>
    <scope>NUCLEOTIDE SEQUENCE [LARGE SCALE GENOMIC DNA]</scope>
    <source>
        <strain evidence="13 14">ATCC 48635</strain>
    </source>
</reference>
<dbReference type="InterPro" id="IPR016093">
    <property type="entry name" value="MIR_motif"/>
</dbReference>
<comment type="caution">
    <text evidence="13">The sequence shown here is derived from an EMBL/GenBank/DDBJ whole genome shotgun (WGS) entry which is preliminary data.</text>
</comment>
<accession>A0A1V9Y6E0</accession>
<dbReference type="GO" id="GO:0005262">
    <property type="term" value="F:calcium channel activity"/>
    <property type="evidence" value="ECO:0007669"/>
    <property type="project" value="InterPro"/>
</dbReference>
<gene>
    <name evidence="13" type="ORF">ACHHYP_16527</name>
</gene>
<feature type="transmembrane region" description="Helical" evidence="11">
    <location>
        <begin position="2615"/>
        <end position="2637"/>
    </location>
</feature>
<dbReference type="InterPro" id="IPR036300">
    <property type="entry name" value="MIR_dom_sf"/>
</dbReference>
<dbReference type="PANTHER" id="PTHR13715">
    <property type="entry name" value="RYANODINE RECEPTOR AND IP3 RECEPTOR"/>
    <property type="match status" value="1"/>
</dbReference>
<dbReference type="InterPro" id="IPR014821">
    <property type="entry name" value="Ins145_P3_rcpt"/>
</dbReference>
<dbReference type="Pfam" id="PF00520">
    <property type="entry name" value="Ion_trans"/>
    <property type="match status" value="1"/>
</dbReference>
<evidence type="ECO:0000256" key="10">
    <source>
        <dbReference type="SAM" id="MobiDB-lite"/>
    </source>
</evidence>
<dbReference type="InterPro" id="IPR000699">
    <property type="entry name" value="RIH_dom"/>
</dbReference>
<comment type="subcellular location">
    <subcellularLocation>
        <location evidence="1">Endomembrane system</location>
        <topology evidence="1">Multi-pass membrane protein</topology>
    </subcellularLocation>
</comment>
<keyword evidence="6" id="KW-0406">Ion transport</keyword>
<keyword evidence="2" id="KW-0813">Transport</keyword>
<dbReference type="Pfam" id="PF01365">
    <property type="entry name" value="RYDR_ITPR"/>
    <property type="match status" value="1"/>
</dbReference>
<feature type="region of interest" description="Disordered" evidence="10">
    <location>
        <begin position="26"/>
        <end position="61"/>
    </location>
</feature>